<name>A0A183BE11_9TREM</name>
<proteinExistence type="predicted"/>
<dbReference type="WBParaSite" id="ECPE_0001749101-mRNA-1">
    <property type="protein sequence ID" value="ECPE_0001749101-mRNA-1"/>
    <property type="gene ID" value="ECPE_0001749101"/>
</dbReference>
<evidence type="ECO:0000313" key="3">
    <source>
        <dbReference type="WBParaSite" id="ECPE_0001749101-mRNA-1"/>
    </source>
</evidence>
<protein>
    <submittedName>
        <fullName evidence="3">BHLH domain-containing protein</fullName>
    </submittedName>
</protein>
<sequence length="105" mass="12064">MNAFKLSYEKYTSVAEYFNQKYSFGEREPLDQFCPHMHMQGHGERPHVVCHPEQSASSAGSLNHATFILQKSRRERLNNLIADELDQLTVEVEQTGSITLRHVSD</sequence>
<accession>A0A183BE11</accession>
<keyword evidence="2" id="KW-1185">Reference proteome</keyword>
<evidence type="ECO:0000313" key="1">
    <source>
        <dbReference type="EMBL" id="VDP94739.1"/>
    </source>
</evidence>
<gene>
    <name evidence="1" type="ORF">ECPE_LOCUS17446</name>
</gene>
<dbReference type="AlphaFoldDB" id="A0A183BE11"/>
<dbReference type="EMBL" id="UZAN01069339">
    <property type="protein sequence ID" value="VDP94739.1"/>
    <property type="molecule type" value="Genomic_DNA"/>
</dbReference>
<evidence type="ECO:0000313" key="2">
    <source>
        <dbReference type="Proteomes" id="UP000272942"/>
    </source>
</evidence>
<organism evidence="3">
    <name type="scientific">Echinostoma caproni</name>
    <dbReference type="NCBI Taxonomy" id="27848"/>
    <lineage>
        <taxon>Eukaryota</taxon>
        <taxon>Metazoa</taxon>
        <taxon>Spiralia</taxon>
        <taxon>Lophotrochozoa</taxon>
        <taxon>Platyhelminthes</taxon>
        <taxon>Trematoda</taxon>
        <taxon>Digenea</taxon>
        <taxon>Plagiorchiida</taxon>
        <taxon>Echinostomata</taxon>
        <taxon>Echinostomatoidea</taxon>
        <taxon>Echinostomatidae</taxon>
        <taxon>Echinostoma</taxon>
    </lineage>
</organism>
<reference evidence="3" key="1">
    <citation type="submission" date="2016-06" db="UniProtKB">
        <authorList>
            <consortium name="WormBaseParasite"/>
        </authorList>
    </citation>
    <scope>IDENTIFICATION</scope>
</reference>
<dbReference type="Proteomes" id="UP000272942">
    <property type="component" value="Unassembled WGS sequence"/>
</dbReference>
<reference evidence="1 2" key="2">
    <citation type="submission" date="2018-11" db="EMBL/GenBank/DDBJ databases">
        <authorList>
            <consortium name="Pathogen Informatics"/>
        </authorList>
    </citation>
    <scope>NUCLEOTIDE SEQUENCE [LARGE SCALE GENOMIC DNA]</scope>
    <source>
        <strain evidence="1 2">Egypt</strain>
    </source>
</reference>